<evidence type="ECO:0000313" key="3">
    <source>
        <dbReference type="EMBL" id="THG96431.1"/>
    </source>
</evidence>
<gene>
    <name evidence="3" type="ORF">EW026_g5397</name>
</gene>
<protein>
    <recommendedName>
        <fullName evidence="2">Glutamine amidotransferase type-2 domain-containing protein</fullName>
    </recommendedName>
</protein>
<dbReference type="InterPro" id="IPR017932">
    <property type="entry name" value="GATase_2_dom"/>
</dbReference>
<keyword evidence="1" id="KW-1133">Transmembrane helix</keyword>
<evidence type="ECO:0000256" key="1">
    <source>
        <dbReference type="SAM" id="Phobius"/>
    </source>
</evidence>
<dbReference type="GO" id="GO:0005737">
    <property type="term" value="C:cytoplasm"/>
    <property type="evidence" value="ECO:0007669"/>
    <property type="project" value="TreeGrafter"/>
</dbReference>
<feature type="transmembrane region" description="Helical" evidence="1">
    <location>
        <begin position="163"/>
        <end position="195"/>
    </location>
</feature>
<evidence type="ECO:0000313" key="4">
    <source>
        <dbReference type="Proteomes" id="UP000309038"/>
    </source>
</evidence>
<dbReference type="Pfam" id="PF20151">
    <property type="entry name" value="DUF6533"/>
    <property type="match status" value="1"/>
</dbReference>
<keyword evidence="1" id="KW-0812">Transmembrane</keyword>
<dbReference type="GO" id="GO:0006751">
    <property type="term" value="P:glutathione catabolic process"/>
    <property type="evidence" value="ECO:0007669"/>
    <property type="project" value="TreeGrafter"/>
</dbReference>
<evidence type="ECO:0000259" key="2">
    <source>
        <dbReference type="PROSITE" id="PS51278"/>
    </source>
</evidence>
<dbReference type="PANTHER" id="PTHR43187">
    <property type="entry name" value="GLUTAMINE AMIDOTRANSFERASE DUG3-RELATED"/>
    <property type="match status" value="1"/>
</dbReference>
<sequence length="632" mass="71434">MLALPHGHDGHEVTWTWTTNTFCEWLEKAVEYMQSPHHNDLPPYPEQQEFVRLVWRAVRAGRLYMLACVVVLFYEYIITLDKEIESVWQRKKSVVSWLFFVNRYLPIATYLFVIPGVAFGNSHDFCVGVFAHLPPAMVVLSEAVIGALHIAKIRALWRYELNVYFSCLVTVVYVSQEILAIGMTVADVTVVFVAIMKRSIESHSIAGRELGLGGPGLGRLIHIVQRDATLFLISMCSIKIANLVMLIVFPYWNAVNWLCNHIVDVILTSRLFFNLRAETEGVASNGAEIVTLQIKFPHTDLELPVVPIVSDVLIAPTHSLAKQVHDHYLPKLTHYEPDNDPRATEKEIALRNRLFNIDGLGVAWYTTAREEFGECEGPRPVVYKILRQPMTDPVFQSICANTATLALFAHIRAASGETAISIFNNHPFHFGRWSFMHNGVVTHFQRIKREIIKEISDEALELVKGTTDSEHLAALFFTYLEETKGSKAWEYSHPLQDVKAALEKAITTILGIQKRVLEPSQPEASSLNIAITDGQQLLTMRFRNHATEHPPSLYFSTTAGVSLNRKFPGHPDKEGDNGAQNVKDVESHGAHVIVASEPSTFRGKDWELINKNECIMVGTDMEMRREKIQVQF</sequence>
<dbReference type="EMBL" id="SGPJ01000236">
    <property type="protein sequence ID" value="THG96431.1"/>
    <property type="molecule type" value="Genomic_DNA"/>
</dbReference>
<dbReference type="GO" id="GO:0061672">
    <property type="term" value="C:glutathione hydrolase complex"/>
    <property type="evidence" value="ECO:0007669"/>
    <property type="project" value="TreeGrafter"/>
</dbReference>
<dbReference type="Proteomes" id="UP000309038">
    <property type="component" value="Unassembled WGS sequence"/>
</dbReference>
<dbReference type="GO" id="GO:0008242">
    <property type="term" value="F:omega peptidase activity"/>
    <property type="evidence" value="ECO:0007669"/>
    <property type="project" value="TreeGrafter"/>
</dbReference>
<feature type="domain" description="Glutamine amidotransferase type-2" evidence="2">
    <location>
        <begin position="167"/>
        <end position="632"/>
    </location>
</feature>
<dbReference type="InterPro" id="IPR045340">
    <property type="entry name" value="DUF6533"/>
</dbReference>
<keyword evidence="1" id="KW-0472">Membrane</keyword>
<feature type="transmembrane region" description="Helical" evidence="1">
    <location>
        <begin position="94"/>
        <end position="113"/>
    </location>
</feature>
<dbReference type="AlphaFoldDB" id="A0A4S4KE84"/>
<dbReference type="PROSITE" id="PS51278">
    <property type="entry name" value="GATASE_TYPE_2"/>
    <property type="match status" value="1"/>
</dbReference>
<organism evidence="3 4">
    <name type="scientific">Hermanssonia centrifuga</name>
    <dbReference type="NCBI Taxonomy" id="98765"/>
    <lineage>
        <taxon>Eukaryota</taxon>
        <taxon>Fungi</taxon>
        <taxon>Dikarya</taxon>
        <taxon>Basidiomycota</taxon>
        <taxon>Agaricomycotina</taxon>
        <taxon>Agaricomycetes</taxon>
        <taxon>Polyporales</taxon>
        <taxon>Meruliaceae</taxon>
        <taxon>Hermanssonia</taxon>
    </lineage>
</organism>
<feature type="transmembrane region" description="Helical" evidence="1">
    <location>
        <begin position="62"/>
        <end position="79"/>
    </location>
</feature>
<accession>A0A4S4KE84</accession>
<dbReference type="SUPFAM" id="SSF56235">
    <property type="entry name" value="N-terminal nucleophile aminohydrolases (Ntn hydrolases)"/>
    <property type="match status" value="1"/>
</dbReference>
<keyword evidence="4" id="KW-1185">Reference proteome</keyword>
<dbReference type="Gene3D" id="3.60.20.10">
    <property type="entry name" value="Glutamine Phosphoribosylpyrophosphate, subunit 1, domain 1"/>
    <property type="match status" value="1"/>
</dbReference>
<name>A0A4S4KE84_9APHY</name>
<feature type="transmembrane region" description="Helical" evidence="1">
    <location>
        <begin position="125"/>
        <end position="151"/>
    </location>
</feature>
<reference evidence="3 4" key="1">
    <citation type="submission" date="2019-02" db="EMBL/GenBank/DDBJ databases">
        <title>Genome sequencing of the rare red list fungi Phlebia centrifuga.</title>
        <authorList>
            <person name="Buettner E."/>
            <person name="Kellner H."/>
        </authorList>
    </citation>
    <scope>NUCLEOTIDE SEQUENCE [LARGE SCALE GENOMIC DNA]</scope>
    <source>
        <strain evidence="3 4">DSM 108282</strain>
    </source>
</reference>
<dbReference type="PANTHER" id="PTHR43187:SF1">
    <property type="entry name" value="GLUTAMINE AMIDOTRANSFERASE DUG3-RELATED"/>
    <property type="match status" value="1"/>
</dbReference>
<comment type="caution">
    <text evidence="3">The sequence shown here is derived from an EMBL/GenBank/DDBJ whole genome shotgun (WGS) entry which is preliminary data.</text>
</comment>
<dbReference type="CDD" id="cd01908">
    <property type="entry name" value="YafJ"/>
    <property type="match status" value="1"/>
</dbReference>
<dbReference type="InterPro" id="IPR052373">
    <property type="entry name" value="Gamma-glu_amide_hydrolase"/>
</dbReference>
<proteinExistence type="predicted"/>
<dbReference type="InterPro" id="IPR029055">
    <property type="entry name" value="Ntn_hydrolases_N"/>
</dbReference>